<feature type="compositionally biased region" description="Acidic residues" evidence="1">
    <location>
        <begin position="37"/>
        <end position="64"/>
    </location>
</feature>
<gene>
    <name evidence="2" type="ORF">FKW77_005720</name>
</gene>
<reference evidence="2 3" key="1">
    <citation type="submission" date="2019-07" db="EMBL/GenBank/DDBJ databases">
        <title>Finished genome of Venturia effusa.</title>
        <authorList>
            <person name="Young C.A."/>
            <person name="Cox M.P."/>
            <person name="Ganley A.R.D."/>
            <person name="David W.J."/>
        </authorList>
    </citation>
    <scope>NUCLEOTIDE SEQUENCE [LARGE SCALE GENOMIC DNA]</scope>
    <source>
        <strain evidence="3">albino</strain>
    </source>
</reference>
<protein>
    <recommendedName>
        <fullName evidence="4">F-box domain-containing protein</fullName>
    </recommendedName>
</protein>
<evidence type="ECO:0008006" key="4">
    <source>
        <dbReference type="Google" id="ProtNLM"/>
    </source>
</evidence>
<accession>A0A517L9D5</accession>
<name>A0A517L9D5_9PEZI</name>
<organism evidence="2 3">
    <name type="scientific">Venturia effusa</name>
    <dbReference type="NCBI Taxonomy" id="50376"/>
    <lineage>
        <taxon>Eukaryota</taxon>
        <taxon>Fungi</taxon>
        <taxon>Dikarya</taxon>
        <taxon>Ascomycota</taxon>
        <taxon>Pezizomycotina</taxon>
        <taxon>Dothideomycetes</taxon>
        <taxon>Pleosporomycetidae</taxon>
        <taxon>Venturiales</taxon>
        <taxon>Venturiaceae</taxon>
        <taxon>Venturia</taxon>
    </lineage>
</organism>
<evidence type="ECO:0000313" key="2">
    <source>
        <dbReference type="EMBL" id="QDS72240.1"/>
    </source>
</evidence>
<dbReference type="OrthoDB" id="5410873at2759"/>
<evidence type="ECO:0000256" key="1">
    <source>
        <dbReference type="SAM" id="MobiDB-lite"/>
    </source>
</evidence>
<proteinExistence type="predicted"/>
<evidence type="ECO:0000313" key="3">
    <source>
        <dbReference type="Proteomes" id="UP000316270"/>
    </source>
</evidence>
<feature type="region of interest" description="Disordered" evidence="1">
    <location>
        <begin position="33"/>
        <end position="64"/>
    </location>
</feature>
<dbReference type="AlphaFoldDB" id="A0A517L9D5"/>
<dbReference type="EMBL" id="CP042191">
    <property type="protein sequence ID" value="QDS72240.1"/>
    <property type="molecule type" value="Genomic_DNA"/>
</dbReference>
<dbReference type="Proteomes" id="UP000316270">
    <property type="component" value="Chromosome 7"/>
</dbReference>
<sequence>MANLLPSSAAEILADLTLLPNLESLIVRTPFVNGDSVDSDSEDNDSEDNDSEDNDSGDSDSEDNESEWIAWFYDFEVGEGTEGIEERERAYGWRAIMSKSWDAIVQNKKSRVRSLESRQIVAKGVSTWTTQAFRDFLAPLDSFKISVRGYHNGAGWEQRINTLYGYHDFLGSLGPTFFNHLPKVSVVSLHASGYGPTGLEGTYHSLTPFEPNSIPLLKSLHLEYVFIDPPLVRFLSSHSQTLESIMFTNCMTGIGSLAENGIPWHNLFHALLISSPPKLRIFEIQPLGVEDVGESDTRRYLDIEMTERARQILEEDKTRRAFPYKKLDDKYGMLFADEHTSLEAFLEGKDQEAWDELMKVLRCNAEPSA</sequence>
<keyword evidence="3" id="KW-1185">Reference proteome</keyword>